<evidence type="ECO:0000313" key="1">
    <source>
        <dbReference type="EMBL" id="PHN02778.1"/>
    </source>
</evidence>
<reference evidence="1 2" key="1">
    <citation type="submission" date="2017-10" db="EMBL/GenBank/DDBJ databases">
        <title>The draft genome sequence of Lewinella nigricans NBRC 102662.</title>
        <authorList>
            <person name="Wang K."/>
        </authorList>
    </citation>
    <scope>NUCLEOTIDE SEQUENCE [LARGE SCALE GENOMIC DNA]</scope>
    <source>
        <strain evidence="1 2">NBRC 102662</strain>
    </source>
</reference>
<proteinExistence type="predicted"/>
<dbReference type="EMBL" id="PDUD01000037">
    <property type="protein sequence ID" value="PHN02778.1"/>
    <property type="molecule type" value="Genomic_DNA"/>
</dbReference>
<gene>
    <name evidence="1" type="ORF">CRP01_30820</name>
</gene>
<comment type="caution">
    <text evidence="1">The sequence shown here is derived from an EMBL/GenBank/DDBJ whole genome shotgun (WGS) entry which is preliminary data.</text>
</comment>
<protein>
    <submittedName>
        <fullName evidence="1">Uncharacterized protein</fullName>
    </submittedName>
</protein>
<evidence type="ECO:0000313" key="2">
    <source>
        <dbReference type="Proteomes" id="UP000223913"/>
    </source>
</evidence>
<dbReference type="Proteomes" id="UP000223913">
    <property type="component" value="Unassembled WGS sequence"/>
</dbReference>
<accession>A0A2D0N302</accession>
<name>A0A2D0N302_FLAN2</name>
<sequence length="67" mass="7439">MIALIFEPIESLVFDFPTAAANFGEFLDVARGNFNIGYPTIVVGPYSRCIKFFLLKIVGLDILMLPV</sequence>
<dbReference type="AlphaFoldDB" id="A0A2D0N302"/>
<organism evidence="1 2">
    <name type="scientific">Flavilitoribacter nigricans (strain ATCC 23147 / DSM 23189 / NBRC 102662 / NCIMB 1420 / SS-2)</name>
    <name type="common">Lewinella nigricans</name>
    <dbReference type="NCBI Taxonomy" id="1122177"/>
    <lineage>
        <taxon>Bacteria</taxon>
        <taxon>Pseudomonadati</taxon>
        <taxon>Bacteroidota</taxon>
        <taxon>Saprospiria</taxon>
        <taxon>Saprospirales</taxon>
        <taxon>Lewinellaceae</taxon>
        <taxon>Flavilitoribacter</taxon>
    </lineage>
</organism>
<keyword evidence="2" id="KW-1185">Reference proteome</keyword>